<keyword evidence="11" id="KW-0503">Monooxygenase</keyword>
<evidence type="ECO:0000256" key="2">
    <source>
        <dbReference type="ARBA" id="ARBA00004370"/>
    </source>
</evidence>
<dbReference type="CDD" id="cd11069">
    <property type="entry name" value="CYP_FUM15-like"/>
    <property type="match status" value="1"/>
</dbReference>
<comment type="caution">
    <text evidence="14">The sequence shown here is derived from an EMBL/GenBank/DDBJ whole genome shotgun (WGS) entry which is preliminary data.</text>
</comment>
<keyword evidence="9" id="KW-0560">Oxidoreductase</keyword>
<dbReference type="AlphaFoldDB" id="A0AAD5VQI6"/>
<evidence type="ECO:0000256" key="7">
    <source>
        <dbReference type="ARBA" id="ARBA00022723"/>
    </source>
</evidence>
<evidence type="ECO:0000313" key="15">
    <source>
        <dbReference type="Proteomes" id="UP001213000"/>
    </source>
</evidence>
<dbReference type="InterPro" id="IPR002401">
    <property type="entry name" value="Cyt_P450_E_grp-I"/>
</dbReference>
<dbReference type="GO" id="GO:0020037">
    <property type="term" value="F:heme binding"/>
    <property type="evidence" value="ECO:0007669"/>
    <property type="project" value="InterPro"/>
</dbReference>
<name>A0AAD5VQI6_9AGAR</name>
<evidence type="ECO:0000256" key="11">
    <source>
        <dbReference type="ARBA" id="ARBA00023033"/>
    </source>
</evidence>
<accession>A0AAD5VQI6</accession>
<dbReference type="Pfam" id="PF00067">
    <property type="entry name" value="p450"/>
    <property type="match status" value="1"/>
</dbReference>
<dbReference type="InterPro" id="IPR050121">
    <property type="entry name" value="Cytochrome_P450_monoxygenase"/>
</dbReference>
<evidence type="ECO:0000256" key="6">
    <source>
        <dbReference type="ARBA" id="ARBA00022692"/>
    </source>
</evidence>
<dbReference type="GO" id="GO:0004497">
    <property type="term" value="F:monooxygenase activity"/>
    <property type="evidence" value="ECO:0007669"/>
    <property type="project" value="UniProtKB-KW"/>
</dbReference>
<evidence type="ECO:0000256" key="5">
    <source>
        <dbReference type="ARBA" id="ARBA00022617"/>
    </source>
</evidence>
<comment type="similarity">
    <text evidence="4">Belongs to the cytochrome P450 family.</text>
</comment>
<keyword evidence="8" id="KW-1133">Transmembrane helix</keyword>
<keyword evidence="6" id="KW-0812">Transmembrane</keyword>
<evidence type="ECO:0000256" key="9">
    <source>
        <dbReference type="ARBA" id="ARBA00023002"/>
    </source>
</evidence>
<dbReference type="GO" id="GO:0005506">
    <property type="term" value="F:iron ion binding"/>
    <property type="evidence" value="ECO:0007669"/>
    <property type="project" value="InterPro"/>
</dbReference>
<dbReference type="PRINTS" id="PR00385">
    <property type="entry name" value="P450"/>
</dbReference>
<comment type="subcellular location">
    <subcellularLocation>
        <location evidence="2">Membrane</location>
    </subcellularLocation>
</comment>
<keyword evidence="7 13" id="KW-0479">Metal-binding</keyword>
<evidence type="ECO:0000256" key="4">
    <source>
        <dbReference type="ARBA" id="ARBA00010617"/>
    </source>
</evidence>
<dbReference type="GO" id="GO:0016020">
    <property type="term" value="C:membrane"/>
    <property type="evidence" value="ECO:0007669"/>
    <property type="project" value="UniProtKB-SubCell"/>
</dbReference>
<dbReference type="SUPFAM" id="SSF48264">
    <property type="entry name" value="Cytochrome P450"/>
    <property type="match status" value="1"/>
</dbReference>
<evidence type="ECO:0000256" key="13">
    <source>
        <dbReference type="PIRSR" id="PIRSR602401-1"/>
    </source>
</evidence>
<dbReference type="InterPro" id="IPR036396">
    <property type="entry name" value="Cyt_P450_sf"/>
</dbReference>
<evidence type="ECO:0000256" key="1">
    <source>
        <dbReference type="ARBA" id="ARBA00001971"/>
    </source>
</evidence>
<evidence type="ECO:0000256" key="8">
    <source>
        <dbReference type="ARBA" id="ARBA00022989"/>
    </source>
</evidence>
<evidence type="ECO:0000256" key="3">
    <source>
        <dbReference type="ARBA" id="ARBA00004721"/>
    </source>
</evidence>
<proteinExistence type="inferred from homology"/>
<keyword evidence="10 13" id="KW-0408">Iron</keyword>
<evidence type="ECO:0000256" key="12">
    <source>
        <dbReference type="ARBA" id="ARBA00023136"/>
    </source>
</evidence>
<dbReference type="PANTHER" id="PTHR24305:SF166">
    <property type="entry name" value="CYTOCHROME P450 12A4, MITOCHONDRIAL-RELATED"/>
    <property type="match status" value="1"/>
</dbReference>
<dbReference type="InterPro" id="IPR001128">
    <property type="entry name" value="Cyt_P450"/>
</dbReference>
<dbReference type="Gene3D" id="1.10.630.10">
    <property type="entry name" value="Cytochrome P450"/>
    <property type="match status" value="1"/>
</dbReference>
<organism evidence="14 15">
    <name type="scientific">Leucocoprinus birnbaumii</name>
    <dbReference type="NCBI Taxonomy" id="56174"/>
    <lineage>
        <taxon>Eukaryota</taxon>
        <taxon>Fungi</taxon>
        <taxon>Dikarya</taxon>
        <taxon>Basidiomycota</taxon>
        <taxon>Agaricomycotina</taxon>
        <taxon>Agaricomycetes</taxon>
        <taxon>Agaricomycetidae</taxon>
        <taxon>Agaricales</taxon>
        <taxon>Agaricineae</taxon>
        <taxon>Agaricaceae</taxon>
        <taxon>Leucocoprinus</taxon>
    </lineage>
</organism>
<comment type="cofactor">
    <cofactor evidence="1 13">
        <name>heme</name>
        <dbReference type="ChEBI" id="CHEBI:30413"/>
    </cofactor>
</comment>
<comment type="pathway">
    <text evidence="3">Secondary metabolite biosynthesis; terpenoid biosynthesis.</text>
</comment>
<keyword evidence="5 13" id="KW-0349">Heme</keyword>
<evidence type="ECO:0008006" key="16">
    <source>
        <dbReference type="Google" id="ProtNLM"/>
    </source>
</evidence>
<dbReference type="PANTHER" id="PTHR24305">
    <property type="entry name" value="CYTOCHROME P450"/>
    <property type="match status" value="1"/>
</dbReference>
<dbReference type="Proteomes" id="UP001213000">
    <property type="component" value="Unassembled WGS sequence"/>
</dbReference>
<dbReference type="EMBL" id="JANIEX010000455">
    <property type="protein sequence ID" value="KAJ3566858.1"/>
    <property type="molecule type" value="Genomic_DNA"/>
</dbReference>
<feature type="binding site" description="axial binding residue" evidence="13">
    <location>
        <position position="538"/>
    </location>
    <ligand>
        <name>heme</name>
        <dbReference type="ChEBI" id="CHEBI:30413"/>
    </ligand>
    <ligandPart>
        <name>Fe</name>
        <dbReference type="ChEBI" id="CHEBI:18248"/>
    </ligandPart>
</feature>
<keyword evidence="12" id="KW-0472">Membrane</keyword>
<dbReference type="PRINTS" id="PR00463">
    <property type="entry name" value="EP450I"/>
</dbReference>
<protein>
    <recommendedName>
        <fullName evidence="16">Cytochrome P450</fullName>
    </recommendedName>
</protein>
<evidence type="ECO:0000256" key="10">
    <source>
        <dbReference type="ARBA" id="ARBA00023004"/>
    </source>
</evidence>
<reference evidence="14" key="1">
    <citation type="submission" date="2022-07" db="EMBL/GenBank/DDBJ databases">
        <title>Genome Sequence of Leucocoprinus birnbaumii.</title>
        <authorList>
            <person name="Buettner E."/>
        </authorList>
    </citation>
    <scope>NUCLEOTIDE SEQUENCE</scope>
    <source>
        <strain evidence="14">VT141</strain>
    </source>
</reference>
<sequence length="600" mass="67622">MVHDYTAEILAVPVYIHPKLISGTEKQCTYSLLGDVCRNRLVGYVSLVLVWKFLKWLFVESPLECIPGPPALSRIGGNVQQLFAENGWKFYYDTLERCWSNESLTQFKSVDLAFAPVNRWRSDEDEGTENMLFLCDPKALHHILVKDQLIYEEATAFVATNKLMFGDGLLSALGEQHRKQRKMLTPVFSIAHMRAMTPIFFEVTGRLHQALVNQVKNGPKEVDILHWMTRTALELIGQSGMGYSFDSLRNDHDSAEENPYARSVKRFGGLLTGPSVFFTCNYLIPLANSLDFPRFKRWVVDRLPSQWAQDLKDVADTMENTALDICKLKQKEIDAGESDESKKDIISILMRANASAAEEDRLTDKEVVAQVATLVFAAMDTTSSALSRILYLLTKHPEVQEKLRAELLEAKKNNGEDEFSYDQLVTLPYLDAVCRETLRVYPPLGTASRTARNDMVLPLAKPIRTTSGKEISELVVPNGTTIFISIIGANTNPDMWGPDSYEWKPERWLQPLPEKVGEAHMPGIYSNLMTFLGGSRACIGFKFSQLEMKVVLSMLLTSFKFEDAGKNIMWKMPGIASPTVEGKDVTRPTLPMILSLLDKQ</sequence>
<gene>
    <name evidence="14" type="ORF">NP233_g6734</name>
</gene>
<evidence type="ECO:0000313" key="14">
    <source>
        <dbReference type="EMBL" id="KAJ3566858.1"/>
    </source>
</evidence>
<keyword evidence="15" id="KW-1185">Reference proteome</keyword>
<dbReference type="GO" id="GO:0016705">
    <property type="term" value="F:oxidoreductase activity, acting on paired donors, with incorporation or reduction of molecular oxygen"/>
    <property type="evidence" value="ECO:0007669"/>
    <property type="project" value="InterPro"/>
</dbReference>